<dbReference type="Gramene" id="TraesMAC2D03G01135200.1">
    <property type="protein sequence ID" value="TraesMAC2D03G01135200.1"/>
    <property type="gene ID" value="TraesMAC2D03G01135200"/>
</dbReference>
<dbReference type="OrthoDB" id="692030at2759"/>
<dbReference type="PANTHER" id="PTHR37256">
    <property type="entry name" value="E1A-BINDING PROTEIN P400-LIKE"/>
    <property type="match status" value="1"/>
</dbReference>
<reference evidence="2" key="2">
    <citation type="submission" date="2018-10" db="UniProtKB">
        <authorList>
            <consortium name="EnsemblPlants"/>
        </authorList>
    </citation>
    <scope>IDENTIFICATION</scope>
</reference>
<dbReference type="AlphaFoldDB" id="A0A1D5UZA0"/>
<dbReference type="RefSeq" id="XP_044331108.1">
    <property type="nucleotide sequence ID" value="XM_044475173.1"/>
</dbReference>
<protein>
    <submittedName>
        <fullName evidence="2">Uncharacterized protein</fullName>
    </submittedName>
</protein>
<dbReference type="Gramene" id="TraesNOR2D03G01153040.1">
    <property type="protein sequence ID" value="TraesNOR2D03G01153040.1"/>
    <property type="gene ID" value="TraesNOR2D03G01153040"/>
</dbReference>
<dbReference type="Gramene" id="TraesSYM2D03G01151560.1">
    <property type="protein sequence ID" value="TraesSYM2D03G01151560.1"/>
    <property type="gene ID" value="TraesSYM2D03G01151560"/>
</dbReference>
<feature type="region of interest" description="Disordered" evidence="1">
    <location>
        <begin position="1"/>
        <end position="39"/>
    </location>
</feature>
<dbReference type="Gramene" id="TraesLAC2D03G01088650.1">
    <property type="protein sequence ID" value="TraesLAC2D03G01088650.1"/>
    <property type="gene ID" value="TraesLAC2D03G01088650"/>
</dbReference>
<name>A0A1D5UZA0_WHEAT</name>
<dbReference type="Gramene" id="TraesCS2D02G176100.1">
    <property type="protein sequence ID" value="TraesCS2D02G176100.1"/>
    <property type="gene ID" value="TraesCS2D02G176100"/>
</dbReference>
<organism evidence="2">
    <name type="scientific">Triticum aestivum</name>
    <name type="common">Wheat</name>
    <dbReference type="NCBI Taxonomy" id="4565"/>
    <lineage>
        <taxon>Eukaryota</taxon>
        <taxon>Viridiplantae</taxon>
        <taxon>Streptophyta</taxon>
        <taxon>Embryophyta</taxon>
        <taxon>Tracheophyta</taxon>
        <taxon>Spermatophyta</taxon>
        <taxon>Magnoliopsida</taxon>
        <taxon>Liliopsida</taxon>
        <taxon>Poales</taxon>
        <taxon>Poaceae</taxon>
        <taxon>BOP clade</taxon>
        <taxon>Pooideae</taxon>
        <taxon>Triticodae</taxon>
        <taxon>Triticeae</taxon>
        <taxon>Triticinae</taxon>
        <taxon>Triticum</taxon>
    </lineage>
</organism>
<dbReference type="EnsemblPlants" id="TraesCS2D02G176100.1">
    <property type="protein sequence ID" value="TraesCS2D02G176100.1"/>
    <property type="gene ID" value="TraesCS2D02G176100"/>
</dbReference>
<dbReference type="Gramene" id="TraesROB_scaffold_013628_01G000400.1">
    <property type="protein sequence ID" value="TraesROB_scaffold_013628_01G000400.1"/>
    <property type="gene ID" value="TraesROB_scaffold_013628_01G000400"/>
</dbReference>
<dbReference type="Gramene" id="TraesRN2D0100395200.1">
    <property type="protein sequence ID" value="TraesRN2D0100395200.1"/>
    <property type="gene ID" value="TraesRN2D0100395200"/>
</dbReference>
<dbReference type="Gramene" id="TraesARI2D03G01152890.1">
    <property type="protein sequence ID" value="TraesARI2D03G01152890.1"/>
    <property type="gene ID" value="TraesARI2D03G01152890"/>
</dbReference>
<dbReference type="ExpressionAtlas" id="A0A1D5UZA0">
    <property type="expression patterns" value="baseline"/>
</dbReference>
<dbReference type="GeneID" id="123052090"/>
<evidence type="ECO:0000313" key="3">
    <source>
        <dbReference type="Proteomes" id="UP000019116"/>
    </source>
</evidence>
<dbReference type="Proteomes" id="UP000019116">
    <property type="component" value="Chromosome 2D"/>
</dbReference>
<feature type="region of interest" description="Disordered" evidence="1">
    <location>
        <begin position="153"/>
        <end position="179"/>
    </location>
</feature>
<evidence type="ECO:0000256" key="1">
    <source>
        <dbReference type="SAM" id="MobiDB-lite"/>
    </source>
</evidence>
<dbReference type="Gramene" id="TraesCS2D03G0367700.1">
    <property type="protein sequence ID" value="TraesCS2D03G0367700.1.CDS"/>
    <property type="gene ID" value="TraesCS2D03G0367700"/>
</dbReference>
<accession>A0A1D5UZA0</accession>
<keyword evidence="3" id="KW-1185">Reference proteome</keyword>
<dbReference type="Gramene" id="TraesLDM2D03G01137810.1">
    <property type="protein sequence ID" value="TraesLDM2D03G01137810.1"/>
    <property type="gene ID" value="TraesLDM2D03G01137810"/>
</dbReference>
<reference evidence="2" key="1">
    <citation type="submission" date="2018-08" db="EMBL/GenBank/DDBJ databases">
        <authorList>
            <person name="Rossello M."/>
        </authorList>
    </citation>
    <scope>NUCLEOTIDE SEQUENCE [LARGE SCALE GENOMIC DNA]</scope>
    <source>
        <strain evidence="2">cv. Chinese Spring</strain>
    </source>
</reference>
<dbReference type="PANTHER" id="PTHR37256:SF1">
    <property type="entry name" value="MYB-LIKE PROTEIN A"/>
    <property type="match status" value="1"/>
</dbReference>
<dbReference type="Gramene" id="TraesCLE_scaffold_016502_01G000100.1">
    <property type="protein sequence ID" value="TraesCLE_scaffold_016502_01G000100.1"/>
    <property type="gene ID" value="TraesCLE_scaffold_016502_01G000100"/>
</dbReference>
<sequence length="332" mass="35352">MSPHARQPKPLQDRQRQDQQGEPLVKARQVRRRLRTSTSRPFQERLVDMAAARKEIAAALRVHRAAAAAVTMRSRDQHEQQAQWPPCDAFFSDHLRDDSTPRYLGPVLPVGPPVVVGGGLLDHLGRSLPALPLGLNLSFHGFAGSSVYDATNSAGASRNRPLIQPPPADSSDSRAHSSPPLAVMLSQEGSPAVDALENAASLAGAPHMEPEGEGEATSLLGWGDAAATPACAWWSDVLDQGTESNGCVGELCAPAGHEGGDVDVASMPAAGWLYEGSGDQGATWSGKPVGDLETHLSGGDDYHQRDGEDIALPCMEIEGWDGKWFDEEPVFP</sequence>
<dbReference type="Gramene" id="TraesPARA_EIv1.0_0664720.1">
    <property type="protein sequence ID" value="TraesPARA_EIv1.0_0664720.1.CDS"/>
    <property type="gene ID" value="TraesPARA_EIv1.0_0664720"/>
</dbReference>
<dbReference type="Gramene" id="TraesJUL2D03G01143330.1">
    <property type="protein sequence ID" value="TraesJUL2D03G01143330.1"/>
    <property type="gene ID" value="TraesJUL2D03G01143330"/>
</dbReference>
<dbReference type="Gramene" id="TraesCAD_scaffold_017025_01G000400.1">
    <property type="protein sequence ID" value="TraesCAD_scaffold_017025_01G000400.1"/>
    <property type="gene ID" value="TraesCAD_scaffold_017025_01G000400"/>
</dbReference>
<evidence type="ECO:0000313" key="2">
    <source>
        <dbReference type="EnsemblPlants" id="TraesCS2D02G176100.1"/>
    </source>
</evidence>
<dbReference type="OMA" id="MEYHSAF"/>
<proteinExistence type="predicted"/>
<gene>
    <name evidence="2" type="primary">LOC123052090</name>
</gene>
<dbReference type="Gramene" id="TraesJAG2D03G01143750.1">
    <property type="protein sequence ID" value="TraesJAG2D03G01143750.1"/>
    <property type="gene ID" value="TraesJAG2D03G01143750"/>
</dbReference>
<dbReference type="Gramene" id="TraesWEE_scaffold_059649_01G000100.1">
    <property type="protein sequence ID" value="TraesWEE_scaffold_059649_01G000100.1"/>
    <property type="gene ID" value="TraesWEE_scaffold_059649_01G000100"/>
</dbReference>